<dbReference type="AlphaFoldDB" id="A0A9P4YRW7"/>
<dbReference type="InterPro" id="IPR007219">
    <property type="entry name" value="XnlR_reg_dom"/>
</dbReference>
<dbReference type="GO" id="GO:0000981">
    <property type="term" value="F:DNA-binding transcription factor activity, RNA polymerase II-specific"/>
    <property type="evidence" value="ECO:0007669"/>
    <property type="project" value="InterPro"/>
</dbReference>
<dbReference type="Pfam" id="PF00172">
    <property type="entry name" value="Zn_clus"/>
    <property type="match status" value="1"/>
</dbReference>
<dbReference type="RefSeq" id="XP_035319364.1">
    <property type="nucleotide sequence ID" value="XM_035464694.1"/>
</dbReference>
<dbReference type="PROSITE" id="PS50048">
    <property type="entry name" value="ZN2_CY6_FUNGAL_2"/>
    <property type="match status" value="1"/>
</dbReference>
<evidence type="ECO:0000256" key="3">
    <source>
        <dbReference type="ARBA" id="ARBA00023015"/>
    </source>
</evidence>
<dbReference type="Gene3D" id="4.10.240.10">
    <property type="entry name" value="Zn(2)-C6 fungal-type DNA-binding domain"/>
    <property type="match status" value="1"/>
</dbReference>
<dbReference type="CDD" id="cd12148">
    <property type="entry name" value="fungal_TF_MHR"/>
    <property type="match status" value="1"/>
</dbReference>
<comment type="subcellular location">
    <subcellularLocation>
        <location evidence="1">Nucleus</location>
    </subcellularLocation>
</comment>
<keyword evidence="2" id="KW-0479">Metal-binding</keyword>
<dbReference type="PRINTS" id="PR00755">
    <property type="entry name" value="AFLATOXINBRP"/>
</dbReference>
<keyword evidence="9" id="KW-1185">Reference proteome</keyword>
<evidence type="ECO:0000256" key="1">
    <source>
        <dbReference type="ARBA" id="ARBA00004123"/>
    </source>
</evidence>
<dbReference type="SUPFAM" id="SSF57701">
    <property type="entry name" value="Zn2/Cys6 DNA-binding domain"/>
    <property type="match status" value="1"/>
</dbReference>
<feature type="compositionally biased region" description="Polar residues" evidence="6">
    <location>
        <begin position="87"/>
        <end position="97"/>
    </location>
</feature>
<dbReference type="GO" id="GO:0005634">
    <property type="term" value="C:nucleus"/>
    <property type="evidence" value="ECO:0007669"/>
    <property type="project" value="UniProtKB-SubCell"/>
</dbReference>
<keyword evidence="3" id="KW-0805">Transcription regulation</keyword>
<dbReference type="PANTHER" id="PTHR47338:SF7">
    <property type="entry name" value="ZN(II)2CYS6 TRANSCRIPTION FACTOR (EUROFUNG)"/>
    <property type="match status" value="1"/>
</dbReference>
<dbReference type="SMART" id="SM00906">
    <property type="entry name" value="Fungal_trans"/>
    <property type="match status" value="1"/>
</dbReference>
<dbReference type="GO" id="GO:0003677">
    <property type="term" value="F:DNA binding"/>
    <property type="evidence" value="ECO:0007669"/>
    <property type="project" value="InterPro"/>
</dbReference>
<dbReference type="GeneID" id="55968946"/>
<dbReference type="GO" id="GO:0008270">
    <property type="term" value="F:zinc ion binding"/>
    <property type="evidence" value="ECO:0007669"/>
    <property type="project" value="InterPro"/>
</dbReference>
<feature type="region of interest" description="Disordered" evidence="6">
    <location>
        <begin position="641"/>
        <end position="666"/>
    </location>
</feature>
<dbReference type="Proteomes" id="UP000749293">
    <property type="component" value="Unassembled WGS sequence"/>
</dbReference>
<evidence type="ECO:0000313" key="8">
    <source>
        <dbReference type="EMBL" id="KAF4120712.1"/>
    </source>
</evidence>
<feature type="domain" description="Zn(2)-C6 fungal-type" evidence="7">
    <location>
        <begin position="46"/>
        <end position="76"/>
    </location>
</feature>
<organism evidence="8 9">
    <name type="scientific">Geosmithia morbida</name>
    <dbReference type="NCBI Taxonomy" id="1094350"/>
    <lineage>
        <taxon>Eukaryota</taxon>
        <taxon>Fungi</taxon>
        <taxon>Dikarya</taxon>
        <taxon>Ascomycota</taxon>
        <taxon>Pezizomycotina</taxon>
        <taxon>Sordariomycetes</taxon>
        <taxon>Hypocreomycetidae</taxon>
        <taxon>Hypocreales</taxon>
        <taxon>Bionectriaceae</taxon>
        <taxon>Geosmithia</taxon>
    </lineage>
</organism>
<dbReference type="PROSITE" id="PS00463">
    <property type="entry name" value="ZN2_CY6_FUNGAL_1"/>
    <property type="match status" value="1"/>
</dbReference>
<sequence length="709" mass="78490">MTKINSTTTLNPRLGFPCSYDDDAVDPAAAAAAWSVALPRRRVKQACLSCHSRKARCSGHMPACDRCRAQGIECIYRPTRRARVSHKSLSAGRNSPLSHDEDHRDDVHNESDPGYADLVVDGPSSANDTYHHHHHRNRNHGSPSSMSRHRPTHSMADADQDDMSIPDQSFDALIGRTFEKFFRHVHHIPAFSFLHRASLVEQYHLGNVDKTLLLALVGITSCLTDMGPGMRAYGARCVDEAEHLILSDYARPSTIKVQALVFMIKHRILSNRFPSAFMLIGIASRFAAALRLNYEAPNVCFLAQESRRRLMWAIYTIDSSVSGGHRDFSLWRAERIFVGLPCNERNFEFDLPQDTEGLIPDSDQRPPSLPPQPPHAEDVGSLALHIRIQYIRHKISEFTKEAVANRNVHPSSLQTRVLSLHHELDEFAAHLPASFQFSENSLRLRAYSPRICVFVMIHVWWRQCHCDLYRLGLIGLREALPGDTLDRFDESFIEHCQRQCVDHATAMASIFSSMQKLNARPVADLDLAICAYQCARMLKYAYHANSGRLNLPPEVIIEQFKVCLQTIKDCCTGTAAAGIRTDLERLISDGLGPRVMPAAQATPPPDPHRNTRSTALVGAFSKDASPADAGDMMTDDFDASAAAASTPGGTTTPGAGGQDVPSELNNAFEGAMDSSGLDNGLDFGMGFDVNLWTPTPTNGEWSTTSSMNL</sequence>
<dbReference type="CDD" id="cd00067">
    <property type="entry name" value="GAL4"/>
    <property type="match status" value="1"/>
</dbReference>
<reference evidence="8" key="1">
    <citation type="submission" date="2020-03" db="EMBL/GenBank/DDBJ databases">
        <title>Site-based positive gene gene selection in Geosmithia morbida across the United States reveals a broad range of putative effectors and factors for local host and environmental adapation.</title>
        <authorList>
            <person name="Onufrak A."/>
            <person name="Murdoch R.W."/>
            <person name="Gazis R."/>
            <person name="Huff M."/>
            <person name="Staton M."/>
            <person name="Klingeman W."/>
            <person name="Hadziabdic D."/>
        </authorList>
    </citation>
    <scope>NUCLEOTIDE SEQUENCE</scope>
    <source>
        <strain evidence="8">1262</strain>
    </source>
</reference>
<evidence type="ECO:0000313" key="9">
    <source>
        <dbReference type="Proteomes" id="UP000749293"/>
    </source>
</evidence>
<comment type="caution">
    <text evidence="8">The sequence shown here is derived from an EMBL/GenBank/DDBJ whole genome shotgun (WGS) entry which is preliminary data.</text>
</comment>
<dbReference type="SMART" id="SM00066">
    <property type="entry name" value="GAL4"/>
    <property type="match status" value="1"/>
</dbReference>
<keyword evidence="5" id="KW-0539">Nucleus</keyword>
<evidence type="ECO:0000256" key="4">
    <source>
        <dbReference type="ARBA" id="ARBA00023163"/>
    </source>
</evidence>
<dbReference type="Pfam" id="PF04082">
    <property type="entry name" value="Fungal_trans"/>
    <property type="match status" value="1"/>
</dbReference>
<feature type="compositionally biased region" description="Low complexity" evidence="6">
    <location>
        <begin position="641"/>
        <end position="653"/>
    </location>
</feature>
<feature type="region of interest" description="Disordered" evidence="6">
    <location>
        <begin position="83"/>
        <end position="164"/>
    </location>
</feature>
<evidence type="ECO:0000256" key="6">
    <source>
        <dbReference type="SAM" id="MobiDB-lite"/>
    </source>
</evidence>
<accession>A0A9P4YRW7</accession>
<keyword evidence="4" id="KW-0804">Transcription</keyword>
<dbReference type="InterPro" id="IPR001138">
    <property type="entry name" value="Zn2Cys6_DnaBD"/>
</dbReference>
<gene>
    <name evidence="8" type="ORF">GMORB2_2716</name>
</gene>
<protein>
    <submittedName>
        <fullName evidence="8">Fungal trans</fullName>
    </submittedName>
</protein>
<dbReference type="PANTHER" id="PTHR47338">
    <property type="entry name" value="ZN(II)2CYS6 TRANSCRIPTION FACTOR (EUROFUNG)-RELATED"/>
    <property type="match status" value="1"/>
</dbReference>
<dbReference type="GO" id="GO:0006351">
    <property type="term" value="P:DNA-templated transcription"/>
    <property type="evidence" value="ECO:0007669"/>
    <property type="project" value="InterPro"/>
</dbReference>
<evidence type="ECO:0000256" key="2">
    <source>
        <dbReference type="ARBA" id="ARBA00022723"/>
    </source>
</evidence>
<dbReference type="InterPro" id="IPR050815">
    <property type="entry name" value="TF_fung"/>
</dbReference>
<evidence type="ECO:0000256" key="5">
    <source>
        <dbReference type="ARBA" id="ARBA00023242"/>
    </source>
</evidence>
<proteinExistence type="predicted"/>
<name>A0A9P4YRW7_9HYPO</name>
<evidence type="ECO:0000259" key="7">
    <source>
        <dbReference type="PROSITE" id="PS50048"/>
    </source>
</evidence>
<feature type="compositionally biased region" description="Basic and acidic residues" evidence="6">
    <location>
        <begin position="98"/>
        <end position="111"/>
    </location>
</feature>
<dbReference type="EMBL" id="JAANYQ010000015">
    <property type="protein sequence ID" value="KAF4120712.1"/>
    <property type="molecule type" value="Genomic_DNA"/>
</dbReference>
<dbReference type="InterPro" id="IPR036864">
    <property type="entry name" value="Zn2-C6_fun-type_DNA-bd_sf"/>
</dbReference>
<dbReference type="OrthoDB" id="2017365at2759"/>